<dbReference type="Proteomes" id="UP000054241">
    <property type="component" value="Unassembled WGS sequence"/>
</dbReference>
<reference evidence="2 3" key="1">
    <citation type="submission" date="2015-10" db="EMBL/GenBank/DDBJ databases">
        <title>Draft genome sequence of Streptomyces cellostaticus DSM 40189, type strain for the species Streptomyces cellostaticus.</title>
        <authorList>
            <person name="Ruckert C."/>
            <person name="Winkler A."/>
            <person name="Kalinowski J."/>
            <person name="Kampfer P."/>
            <person name="Glaeser S."/>
        </authorList>
    </citation>
    <scope>NUCLEOTIDE SEQUENCE [LARGE SCALE GENOMIC DNA]</scope>
    <source>
        <strain evidence="2 3">DSM 40189</strain>
    </source>
</reference>
<keyword evidence="3" id="KW-1185">Reference proteome</keyword>
<feature type="transmembrane region" description="Helical" evidence="1">
    <location>
        <begin position="84"/>
        <end position="102"/>
    </location>
</feature>
<feature type="transmembrane region" description="Helical" evidence="1">
    <location>
        <begin position="30"/>
        <end position="50"/>
    </location>
</feature>
<evidence type="ECO:0000313" key="3">
    <source>
        <dbReference type="Proteomes" id="UP000054241"/>
    </source>
</evidence>
<comment type="caution">
    <text evidence="2">The sequence shown here is derived from an EMBL/GenBank/DDBJ whole genome shotgun (WGS) entry which is preliminary data.</text>
</comment>
<keyword evidence="1" id="KW-1133">Transmembrane helix</keyword>
<dbReference type="EMBL" id="LMWL01000117">
    <property type="protein sequence ID" value="KUM85750.1"/>
    <property type="molecule type" value="Genomic_DNA"/>
</dbReference>
<protein>
    <submittedName>
        <fullName evidence="2">Uncharacterized protein</fullName>
    </submittedName>
</protein>
<keyword evidence="1" id="KW-0472">Membrane</keyword>
<sequence length="116" mass="11901">MVTSGYFAVSGLVDPGGLVPGGDQAAPRTYAAYLAARSLVLLGAMVWLLALRAWRSLGLLLALNGAVQIGDATIGAAHHQVPQTIGPLVFAAALLIAAWLLAGRNPAPGRIRPNPL</sequence>
<accession>A0A101N3A7</accession>
<proteinExistence type="predicted"/>
<keyword evidence="1" id="KW-0812">Transmembrane</keyword>
<evidence type="ECO:0000256" key="1">
    <source>
        <dbReference type="SAM" id="Phobius"/>
    </source>
</evidence>
<dbReference type="AlphaFoldDB" id="A0A101N3A7"/>
<gene>
    <name evidence="2" type="ORF">AQI88_41590</name>
</gene>
<feature type="transmembrane region" description="Helical" evidence="1">
    <location>
        <begin position="57"/>
        <end position="78"/>
    </location>
</feature>
<evidence type="ECO:0000313" key="2">
    <source>
        <dbReference type="EMBL" id="KUM85750.1"/>
    </source>
</evidence>
<organism evidence="2 3">
    <name type="scientific">Streptomyces cellostaticus</name>
    <dbReference type="NCBI Taxonomy" id="67285"/>
    <lineage>
        <taxon>Bacteria</taxon>
        <taxon>Bacillati</taxon>
        <taxon>Actinomycetota</taxon>
        <taxon>Actinomycetes</taxon>
        <taxon>Kitasatosporales</taxon>
        <taxon>Streptomycetaceae</taxon>
        <taxon>Streptomyces</taxon>
    </lineage>
</organism>
<name>A0A101N3A7_9ACTN</name>